<dbReference type="PROSITE" id="PS51186">
    <property type="entry name" value="GNAT"/>
    <property type="match status" value="1"/>
</dbReference>
<keyword evidence="1" id="KW-0539">Nucleus</keyword>
<dbReference type="PANTHER" id="PTHR37534:SF46">
    <property type="entry name" value="ZN(II)2CYS6 TRANSCRIPTION FACTOR (EUROFUNG)"/>
    <property type="match status" value="1"/>
</dbReference>
<dbReference type="Pfam" id="PF00583">
    <property type="entry name" value="Acetyltransf_1"/>
    <property type="match status" value="1"/>
</dbReference>
<dbReference type="Gene3D" id="3.40.630.30">
    <property type="match status" value="1"/>
</dbReference>
<reference evidence="4 5" key="1">
    <citation type="journal article" date="2019" name="Appl. Microbiol. Biotechnol.">
        <title>Genome sequence of Isaria javanica and comparative genome analysis insights into family S53 peptidase evolution in fungal entomopathogens.</title>
        <authorList>
            <person name="Lin R."/>
            <person name="Zhang X."/>
            <person name="Xin B."/>
            <person name="Zou M."/>
            <person name="Gao Y."/>
            <person name="Qin F."/>
            <person name="Hu Q."/>
            <person name="Xie B."/>
            <person name="Cheng X."/>
        </authorList>
    </citation>
    <scope>NUCLEOTIDE SEQUENCE [LARGE SCALE GENOMIC DNA]</scope>
    <source>
        <strain evidence="4 5">IJ1G</strain>
    </source>
</reference>
<dbReference type="GO" id="GO:0008270">
    <property type="term" value="F:zinc ion binding"/>
    <property type="evidence" value="ECO:0007669"/>
    <property type="project" value="InterPro"/>
</dbReference>
<dbReference type="AlphaFoldDB" id="A0A545VHA4"/>
<dbReference type="Proteomes" id="UP000315783">
    <property type="component" value="Unassembled WGS sequence"/>
</dbReference>
<proteinExistence type="predicted"/>
<evidence type="ECO:0000256" key="1">
    <source>
        <dbReference type="ARBA" id="ARBA00023242"/>
    </source>
</evidence>
<evidence type="ECO:0000313" key="5">
    <source>
        <dbReference type="Proteomes" id="UP000315783"/>
    </source>
</evidence>
<dbReference type="SUPFAM" id="SSF55729">
    <property type="entry name" value="Acyl-CoA N-acyltransferases (Nat)"/>
    <property type="match status" value="1"/>
</dbReference>
<organism evidence="4 5">
    <name type="scientific">Cordyceps javanica</name>
    <dbReference type="NCBI Taxonomy" id="43265"/>
    <lineage>
        <taxon>Eukaryota</taxon>
        <taxon>Fungi</taxon>
        <taxon>Dikarya</taxon>
        <taxon>Ascomycota</taxon>
        <taxon>Pezizomycotina</taxon>
        <taxon>Sordariomycetes</taxon>
        <taxon>Hypocreomycetidae</taxon>
        <taxon>Hypocreales</taxon>
        <taxon>Cordycipitaceae</taxon>
        <taxon>Cordyceps</taxon>
    </lineage>
</organism>
<feature type="region of interest" description="Disordered" evidence="2">
    <location>
        <begin position="62"/>
        <end position="92"/>
    </location>
</feature>
<dbReference type="STRING" id="43265.A0A545VHA4"/>
<feature type="compositionally biased region" description="Low complexity" evidence="2">
    <location>
        <begin position="280"/>
        <end position="299"/>
    </location>
</feature>
<dbReference type="EMBL" id="SPUK01000001">
    <property type="protein sequence ID" value="TQW01056.1"/>
    <property type="molecule type" value="Genomic_DNA"/>
</dbReference>
<evidence type="ECO:0000259" key="3">
    <source>
        <dbReference type="PROSITE" id="PS51186"/>
    </source>
</evidence>
<name>A0A545VHA4_9HYPO</name>
<dbReference type="InterPro" id="IPR001138">
    <property type="entry name" value="Zn2Cys6_DnaBD"/>
</dbReference>
<evidence type="ECO:0000256" key="2">
    <source>
        <dbReference type="SAM" id="MobiDB-lite"/>
    </source>
</evidence>
<feature type="compositionally biased region" description="Polar residues" evidence="2">
    <location>
        <begin position="269"/>
        <end position="279"/>
    </location>
</feature>
<keyword evidence="5" id="KW-1185">Reference proteome</keyword>
<gene>
    <name evidence="4" type="ORF">IF1G_00987</name>
</gene>
<dbReference type="CDD" id="cd04301">
    <property type="entry name" value="NAT_SF"/>
    <property type="match status" value="1"/>
</dbReference>
<feature type="domain" description="N-acetyltransferase" evidence="3">
    <location>
        <begin position="5"/>
        <end position="228"/>
    </location>
</feature>
<evidence type="ECO:0000313" key="4">
    <source>
        <dbReference type="EMBL" id="TQW01056.1"/>
    </source>
</evidence>
<dbReference type="OrthoDB" id="4869942at2759"/>
<dbReference type="GO" id="GO:0000981">
    <property type="term" value="F:DNA-binding transcription factor activity, RNA polymerase II-specific"/>
    <property type="evidence" value="ECO:0007669"/>
    <property type="project" value="InterPro"/>
</dbReference>
<dbReference type="CDD" id="cd00067">
    <property type="entry name" value="GAL4"/>
    <property type="match status" value="1"/>
</dbReference>
<accession>A0A545VHA4</accession>
<dbReference type="InterPro" id="IPR000182">
    <property type="entry name" value="GNAT_dom"/>
</dbReference>
<dbReference type="InterPro" id="IPR016181">
    <property type="entry name" value="Acyl_CoA_acyltransferase"/>
</dbReference>
<feature type="region of interest" description="Disordered" evidence="2">
    <location>
        <begin position="260"/>
        <end position="299"/>
    </location>
</feature>
<comment type="caution">
    <text evidence="4">The sequence shown here is derived from an EMBL/GenBank/DDBJ whole genome shotgun (WGS) entry which is preliminary data.</text>
</comment>
<dbReference type="GO" id="GO:0016747">
    <property type="term" value="F:acyltransferase activity, transferring groups other than amino-acyl groups"/>
    <property type="evidence" value="ECO:0007669"/>
    <property type="project" value="InterPro"/>
</dbReference>
<dbReference type="PANTHER" id="PTHR37534">
    <property type="entry name" value="TRANSCRIPTIONAL ACTIVATOR PROTEIN UGA3"/>
    <property type="match status" value="1"/>
</dbReference>
<protein>
    <recommendedName>
        <fullName evidence="3">N-acetyltransferase domain-containing protein</fullName>
    </recommendedName>
</protein>
<sequence>MADTVTYRAAREADLPQIQAINAHYILHTSASLKRVVPPLASFYDGWQDLRNRGLPYLVATDTGPDSCPGPDLDGVRHQDNDDTGGDTGGDNDGDRVLGYACLAPYRASYPPTAELSLFVHPAHRSRAVGSALLARILRRVREGTVVHRWTDRGGGAAAAAAAAMVVPTVVRSVVAVMTVDPESKEGGEALRRFYAQRGFAECGRLVKAGWKRGHWRGWAGEAEALVRQGEDRLQHMPCDEKKPVCGNCAIKSRPCDISGETIVRGRQTKSLSPPSKNQPSPAHSEATTPTSTSTAPDSQRTIVARRASHHFIHDVTPRGWDWVEACEYSLARAPPRPGNSVLPVTSEQDLMLPSSFIRKPGKINWSPGPTFTVFIMGALAHSMSRTCRLLGSSVETEPLPEMARMRQKYNRYMGEELQNLNRDIARPENYGVTRVFGRLIGLIVSEIDFNSPNLRLHIKGFITLLSVSGGIQKVLERKEANILAIIHVIVSATVMNTTSPSTDMISGAFAFTNQEIYTCYASTLHVSFPCPTQLFLCIGDVNRLRQQIASGEHGAAAAAAGLLLPLRASVRAVLESIAAFDPDRWLERYEMPRVAFRAALARIYQAAVAFYAKLTLAAHAGIGYDADRRIADARHLVRLIVSAEAASVPPKAVCWPLIVAGAGLAGADANAGTGGRCYSSDMAVVDQRLHEVGSRDDASDGPLQALAMLRAHWISGNTGWDDCFAVPLFPLTE</sequence>